<keyword evidence="1" id="KW-0175">Coiled coil</keyword>
<dbReference type="RefSeq" id="WP_114125536.1">
    <property type="nucleotide sequence ID" value="NZ_QOUI01000002.1"/>
</dbReference>
<dbReference type="AlphaFoldDB" id="A0A367YY00"/>
<evidence type="ECO:0000313" key="5">
    <source>
        <dbReference type="Proteomes" id="UP000252770"/>
    </source>
</evidence>
<feature type="coiled-coil region" evidence="1">
    <location>
        <begin position="103"/>
        <end position="130"/>
    </location>
</feature>
<keyword evidence="3" id="KW-0812">Transmembrane</keyword>
<dbReference type="Proteomes" id="UP000252770">
    <property type="component" value="Unassembled WGS sequence"/>
</dbReference>
<proteinExistence type="predicted"/>
<gene>
    <name evidence="4" type="ORF">DT076_05050</name>
</gene>
<accession>A0A367YY00</accession>
<feature type="region of interest" description="Disordered" evidence="2">
    <location>
        <begin position="162"/>
        <end position="220"/>
    </location>
</feature>
<keyword evidence="3" id="KW-1133">Transmembrane helix</keyword>
<comment type="caution">
    <text evidence="4">The sequence shown here is derived from an EMBL/GenBank/DDBJ whole genome shotgun (WGS) entry which is preliminary data.</text>
</comment>
<name>A0A367YY00_9ACTN</name>
<dbReference type="EMBL" id="QOUI01000002">
    <property type="protein sequence ID" value="RCK70766.1"/>
    <property type="molecule type" value="Genomic_DNA"/>
</dbReference>
<evidence type="ECO:0008006" key="6">
    <source>
        <dbReference type="Google" id="ProtNLM"/>
    </source>
</evidence>
<protein>
    <recommendedName>
        <fullName evidence="6">Septum formation initiator family protein</fullName>
    </recommendedName>
</protein>
<dbReference type="InterPro" id="IPR007060">
    <property type="entry name" value="FtsL/DivIC"/>
</dbReference>
<evidence type="ECO:0000313" key="4">
    <source>
        <dbReference type="EMBL" id="RCK70766.1"/>
    </source>
</evidence>
<feature type="transmembrane region" description="Helical" evidence="3">
    <location>
        <begin position="82"/>
        <end position="104"/>
    </location>
</feature>
<feature type="compositionally biased region" description="Low complexity" evidence="2">
    <location>
        <begin position="46"/>
        <end position="68"/>
    </location>
</feature>
<feature type="compositionally biased region" description="Basic and acidic residues" evidence="2">
    <location>
        <begin position="175"/>
        <end position="186"/>
    </location>
</feature>
<reference evidence="4 5" key="1">
    <citation type="submission" date="2018-07" db="EMBL/GenBank/DDBJ databases">
        <title>Desertimonas flava gen. nov. sp. nov.</title>
        <authorList>
            <person name="Liu S."/>
        </authorList>
    </citation>
    <scope>NUCLEOTIDE SEQUENCE [LARGE SCALE GENOMIC DNA]</scope>
    <source>
        <strain evidence="4 5">16Sb5-5</strain>
    </source>
</reference>
<evidence type="ECO:0000256" key="3">
    <source>
        <dbReference type="SAM" id="Phobius"/>
    </source>
</evidence>
<keyword evidence="3" id="KW-0472">Membrane</keyword>
<feature type="region of interest" description="Disordered" evidence="2">
    <location>
        <begin position="1"/>
        <end position="68"/>
    </location>
</feature>
<organism evidence="4 5">
    <name type="scientific">Desertihabitans brevis</name>
    <dbReference type="NCBI Taxonomy" id="2268447"/>
    <lineage>
        <taxon>Bacteria</taxon>
        <taxon>Bacillati</taxon>
        <taxon>Actinomycetota</taxon>
        <taxon>Actinomycetes</taxon>
        <taxon>Propionibacteriales</taxon>
        <taxon>Propionibacteriaceae</taxon>
        <taxon>Desertihabitans</taxon>
    </lineage>
</organism>
<keyword evidence="5" id="KW-1185">Reference proteome</keyword>
<sequence>MAQRRTPRATAGPGRSTRAGSGGGSRRPRSASTPRARTQARAKVRSTPGSTLPAPAASPTSPDEAPAAAPRFHRTLGVTRRAVALAVVLAMLVLSYASSLRIYLNQQSEAAEARAEIAATQQRIDTLRDHLDRWQDPAYVQAQARARLGWVMPGETGYVVLGPDGEPVDGGTTIDSERSDGDRPDADAWWARMAGSLEAADHPAPPPKETAELPERDQPR</sequence>
<dbReference type="Pfam" id="PF04977">
    <property type="entry name" value="DivIC"/>
    <property type="match status" value="1"/>
</dbReference>
<evidence type="ECO:0000256" key="2">
    <source>
        <dbReference type="SAM" id="MobiDB-lite"/>
    </source>
</evidence>
<evidence type="ECO:0000256" key="1">
    <source>
        <dbReference type="SAM" id="Coils"/>
    </source>
</evidence>
<feature type="compositionally biased region" description="Basic and acidic residues" evidence="2">
    <location>
        <begin position="209"/>
        <end position="220"/>
    </location>
</feature>